<accession>A0ABP5W4P4</accession>
<keyword evidence="3" id="KW-1185">Reference proteome</keyword>
<name>A0ABP5W4P4_9ACTN</name>
<evidence type="ECO:0000313" key="2">
    <source>
        <dbReference type="EMBL" id="GAA2419780.1"/>
    </source>
</evidence>
<sequence>MVGRGAIRTAVAGLLPGPASVEPGPASVESAPASVEEAAPAPELPVTLDLPGSDHDRSRRRPPYRCPPRPAAPLPTPLT</sequence>
<gene>
    <name evidence="2" type="ORF">GCM10010421_00920</name>
</gene>
<organism evidence="2 3">
    <name type="scientific">Streptomyces glaucus</name>
    <dbReference type="NCBI Taxonomy" id="284029"/>
    <lineage>
        <taxon>Bacteria</taxon>
        <taxon>Bacillati</taxon>
        <taxon>Actinomycetota</taxon>
        <taxon>Actinomycetes</taxon>
        <taxon>Kitasatosporales</taxon>
        <taxon>Streptomycetaceae</taxon>
        <taxon>Streptomyces</taxon>
    </lineage>
</organism>
<protein>
    <recommendedName>
        <fullName evidence="4">Secreted protein</fullName>
    </recommendedName>
</protein>
<comment type="caution">
    <text evidence="2">The sequence shown here is derived from an EMBL/GenBank/DDBJ whole genome shotgun (WGS) entry which is preliminary data.</text>
</comment>
<reference evidence="3" key="1">
    <citation type="journal article" date="2019" name="Int. J. Syst. Evol. Microbiol.">
        <title>The Global Catalogue of Microorganisms (GCM) 10K type strain sequencing project: providing services to taxonomists for standard genome sequencing and annotation.</title>
        <authorList>
            <consortium name="The Broad Institute Genomics Platform"/>
            <consortium name="The Broad Institute Genome Sequencing Center for Infectious Disease"/>
            <person name="Wu L."/>
            <person name="Ma J."/>
        </authorList>
    </citation>
    <scope>NUCLEOTIDE SEQUENCE [LARGE SCALE GENOMIC DNA]</scope>
    <source>
        <strain evidence="3">JCM 6922</strain>
    </source>
</reference>
<dbReference type="Proteomes" id="UP001500460">
    <property type="component" value="Unassembled WGS sequence"/>
</dbReference>
<proteinExistence type="predicted"/>
<evidence type="ECO:0000256" key="1">
    <source>
        <dbReference type="SAM" id="MobiDB-lite"/>
    </source>
</evidence>
<feature type="compositionally biased region" description="Low complexity" evidence="1">
    <location>
        <begin position="22"/>
        <end position="46"/>
    </location>
</feature>
<feature type="compositionally biased region" description="Pro residues" evidence="1">
    <location>
        <begin position="64"/>
        <end position="79"/>
    </location>
</feature>
<dbReference type="EMBL" id="BAAATK010000001">
    <property type="protein sequence ID" value="GAA2419780.1"/>
    <property type="molecule type" value="Genomic_DNA"/>
</dbReference>
<evidence type="ECO:0000313" key="3">
    <source>
        <dbReference type="Proteomes" id="UP001500460"/>
    </source>
</evidence>
<evidence type="ECO:0008006" key="4">
    <source>
        <dbReference type="Google" id="ProtNLM"/>
    </source>
</evidence>
<feature type="region of interest" description="Disordered" evidence="1">
    <location>
        <begin position="14"/>
        <end position="79"/>
    </location>
</feature>